<keyword evidence="2" id="KW-0539">Nucleus</keyword>
<feature type="non-terminal residue" evidence="3">
    <location>
        <position position="1"/>
    </location>
</feature>
<dbReference type="GO" id="GO:0000793">
    <property type="term" value="C:condensed chromosome"/>
    <property type="evidence" value="ECO:0007669"/>
    <property type="project" value="TreeGrafter"/>
</dbReference>
<name>A0A267ECW8_9PLAT</name>
<dbReference type="PANTHER" id="PTHR47507:SF6">
    <property type="entry name" value="BARRIER-TO-AUTOINTEGRATION FACTOR"/>
    <property type="match status" value="1"/>
</dbReference>
<organism evidence="3 4">
    <name type="scientific">Macrostomum lignano</name>
    <dbReference type="NCBI Taxonomy" id="282301"/>
    <lineage>
        <taxon>Eukaryota</taxon>
        <taxon>Metazoa</taxon>
        <taxon>Spiralia</taxon>
        <taxon>Lophotrochozoa</taxon>
        <taxon>Platyhelminthes</taxon>
        <taxon>Rhabditophora</taxon>
        <taxon>Macrostomorpha</taxon>
        <taxon>Macrostomida</taxon>
        <taxon>Macrostomidae</taxon>
        <taxon>Macrostomum</taxon>
    </lineage>
</organism>
<dbReference type="Proteomes" id="UP000215902">
    <property type="component" value="Unassembled WGS sequence"/>
</dbReference>
<evidence type="ECO:0000313" key="3">
    <source>
        <dbReference type="EMBL" id="PAA59425.1"/>
    </source>
</evidence>
<dbReference type="STRING" id="282301.A0A267ECW8"/>
<dbReference type="InterPro" id="IPR004122">
    <property type="entry name" value="BAF_prot"/>
</dbReference>
<dbReference type="GO" id="GO:0005634">
    <property type="term" value="C:nucleus"/>
    <property type="evidence" value="ECO:0007669"/>
    <property type="project" value="UniProtKB-SubCell"/>
</dbReference>
<evidence type="ECO:0000256" key="2">
    <source>
        <dbReference type="ARBA" id="ARBA00023242"/>
    </source>
</evidence>
<dbReference type="SUPFAM" id="SSF47798">
    <property type="entry name" value="Barrier-to-autointegration factor, BAF"/>
    <property type="match status" value="1"/>
</dbReference>
<dbReference type="AlphaFoldDB" id="A0A267ECW8"/>
<accession>A0A267ECW8</accession>
<dbReference type="OrthoDB" id="9997163at2759"/>
<dbReference type="GO" id="GO:0051276">
    <property type="term" value="P:chromosome organization"/>
    <property type="evidence" value="ECO:0007669"/>
    <property type="project" value="TreeGrafter"/>
</dbReference>
<evidence type="ECO:0000256" key="1">
    <source>
        <dbReference type="ARBA" id="ARBA00004123"/>
    </source>
</evidence>
<keyword evidence="4" id="KW-1185">Reference proteome</keyword>
<dbReference type="SMART" id="SM01023">
    <property type="entry name" value="BAF"/>
    <property type="match status" value="1"/>
</dbReference>
<evidence type="ECO:0000313" key="4">
    <source>
        <dbReference type="Proteomes" id="UP000215902"/>
    </source>
</evidence>
<sequence>KSDDNLAKAQKLCSRADGGKAGNRTARHWPRAGRAACLKGCDRAYVILGQFLVVKKDKEMFTDWLNDQCNANTKQAGDCYNGLVEWCNAFL</sequence>
<reference evidence="3 4" key="1">
    <citation type="submission" date="2017-06" db="EMBL/GenBank/DDBJ databases">
        <title>A platform for efficient transgenesis in Macrostomum lignano, a flatworm model organism for stem cell research.</title>
        <authorList>
            <person name="Berezikov E."/>
        </authorList>
    </citation>
    <scope>NUCLEOTIDE SEQUENCE [LARGE SCALE GENOMIC DNA]</scope>
    <source>
        <strain evidence="3">DV1</strain>
        <tissue evidence="3">Whole organism</tissue>
    </source>
</reference>
<comment type="caution">
    <text evidence="3">The sequence shown here is derived from an EMBL/GenBank/DDBJ whole genome shotgun (WGS) entry which is preliminary data.</text>
</comment>
<proteinExistence type="predicted"/>
<dbReference type="InterPro" id="IPR036617">
    <property type="entry name" value="BAF_sf"/>
</dbReference>
<comment type="subcellular location">
    <subcellularLocation>
        <location evidence="1">Nucleus</location>
    </subcellularLocation>
</comment>
<gene>
    <name evidence="3" type="ORF">BOX15_Mlig024511g1</name>
</gene>
<dbReference type="EMBL" id="NIVC01002263">
    <property type="protein sequence ID" value="PAA59425.1"/>
    <property type="molecule type" value="Genomic_DNA"/>
</dbReference>
<dbReference type="Gene3D" id="1.10.150.40">
    <property type="entry name" value="Barrier-to-autointegration factor, BAF"/>
    <property type="match status" value="1"/>
</dbReference>
<dbReference type="PANTHER" id="PTHR47507">
    <property type="entry name" value="BARRIER TO AUTOINTEGRATION FACTOR 2"/>
    <property type="match status" value="1"/>
</dbReference>
<protein>
    <submittedName>
        <fullName evidence="3">Uncharacterized protein</fullName>
    </submittedName>
</protein>
<dbReference type="GO" id="GO:0003677">
    <property type="term" value="F:DNA binding"/>
    <property type="evidence" value="ECO:0007669"/>
    <property type="project" value="InterPro"/>
</dbReference>
<dbReference type="InterPro" id="IPR051387">
    <property type="entry name" value="BAF"/>
</dbReference>
<dbReference type="Pfam" id="PF02961">
    <property type="entry name" value="SAM_BAF"/>
    <property type="match status" value="1"/>
</dbReference>